<comment type="caution">
    <text evidence="2">The sequence shown here is derived from an EMBL/GenBank/DDBJ whole genome shotgun (WGS) entry which is preliminary data.</text>
</comment>
<evidence type="ECO:0000313" key="3">
    <source>
        <dbReference type="Proteomes" id="UP001575105"/>
    </source>
</evidence>
<feature type="region of interest" description="Disordered" evidence="1">
    <location>
        <begin position="1"/>
        <end position="23"/>
    </location>
</feature>
<accession>A0ABV4U688</accession>
<gene>
    <name evidence="2" type="ORF">ACERK3_12555</name>
</gene>
<dbReference type="Proteomes" id="UP001575105">
    <property type="component" value="Unassembled WGS sequence"/>
</dbReference>
<evidence type="ECO:0000313" key="2">
    <source>
        <dbReference type="EMBL" id="MFA9479115.1"/>
    </source>
</evidence>
<keyword evidence="3" id="KW-1185">Reference proteome</keyword>
<evidence type="ECO:0000256" key="1">
    <source>
        <dbReference type="SAM" id="MobiDB-lite"/>
    </source>
</evidence>
<name>A0ABV4U688_9BACT</name>
<protein>
    <submittedName>
        <fullName evidence="2">Uncharacterized protein</fullName>
    </submittedName>
</protein>
<reference evidence="2 3" key="1">
    <citation type="submission" date="2024-08" db="EMBL/GenBank/DDBJ databases">
        <title>Whole-genome sequencing of halo(alkali)philic microorganisms from hypersaline lakes.</title>
        <authorList>
            <person name="Sorokin D.Y."/>
            <person name="Merkel A.Y."/>
            <person name="Messina E."/>
            <person name="Yakimov M."/>
        </authorList>
    </citation>
    <scope>NUCLEOTIDE SEQUENCE [LARGE SCALE GENOMIC DNA]</scope>
    <source>
        <strain evidence="2 3">AB-hyl4</strain>
    </source>
</reference>
<dbReference type="RefSeq" id="WP_425346042.1">
    <property type="nucleotide sequence ID" value="NZ_JBGUBD010000007.1"/>
</dbReference>
<sequence>MIRPLTTDTNDVTHAPHASTDAPMGRLSAQTLFDPQTRDLLTHRLRAVILLAGTLRPDAIQQAVSRSLLEMPVDAHRTVQTCWHEHLARLTDHLHLHHLPVRILIDRQTRPPQHWPRHNPSVAVSIERDPFELRGTGGLLRDVTLDYDDDDFVLVADAAQLLFAPLWSVLHRLGRTPGDVRLLARGDGSPAGFMLLRCGPLRHLPPVGFVDFKEQGLPRLAASFAVHVARWRARPVGCSLATPGLPLRHAPGYLHALRCWAMQLRRAAGQHADLPDWRPAFSLIEPGAAVHPHALLHDSVVLVGGRVEADAVLVRCVVGPGGYIRAAGMRTDTWIAAPRRLRRSASTPHA</sequence>
<organism evidence="2 3">
    <name type="scientific">Natronomicrosphaera hydrolytica</name>
    <dbReference type="NCBI Taxonomy" id="3242702"/>
    <lineage>
        <taxon>Bacteria</taxon>
        <taxon>Pseudomonadati</taxon>
        <taxon>Planctomycetota</taxon>
        <taxon>Phycisphaerae</taxon>
        <taxon>Phycisphaerales</taxon>
        <taxon>Phycisphaeraceae</taxon>
        <taxon>Natronomicrosphaera</taxon>
    </lineage>
</organism>
<dbReference type="EMBL" id="JBGUBD010000007">
    <property type="protein sequence ID" value="MFA9479115.1"/>
    <property type="molecule type" value="Genomic_DNA"/>
</dbReference>
<feature type="compositionally biased region" description="Polar residues" evidence="1">
    <location>
        <begin position="1"/>
        <end position="12"/>
    </location>
</feature>
<proteinExistence type="predicted"/>